<dbReference type="Proteomes" id="UP001497535">
    <property type="component" value="Unassembled WGS sequence"/>
</dbReference>
<comment type="caution">
    <text evidence="1">The sequence shown here is derived from an EMBL/GenBank/DDBJ whole genome shotgun (WGS) entry which is preliminary data.</text>
</comment>
<accession>A0ACB0Y9M1</accession>
<sequence length="69" mass="8079">MVKEIKLDFVVGSLLISERAQNIERNIDDDYLMSTEYQLSNKYNSEMKFSICNTKLSPSEFKAKIKRIN</sequence>
<organism evidence="1 2">
    <name type="scientific">Meloidogyne enterolobii</name>
    <name type="common">Root-knot nematode worm</name>
    <name type="synonym">Meloidogyne mayaguensis</name>
    <dbReference type="NCBI Taxonomy" id="390850"/>
    <lineage>
        <taxon>Eukaryota</taxon>
        <taxon>Metazoa</taxon>
        <taxon>Ecdysozoa</taxon>
        <taxon>Nematoda</taxon>
        <taxon>Chromadorea</taxon>
        <taxon>Rhabditida</taxon>
        <taxon>Tylenchina</taxon>
        <taxon>Tylenchomorpha</taxon>
        <taxon>Tylenchoidea</taxon>
        <taxon>Meloidogynidae</taxon>
        <taxon>Meloidogyninae</taxon>
        <taxon>Meloidogyne</taxon>
    </lineage>
</organism>
<proteinExistence type="predicted"/>
<reference evidence="1" key="1">
    <citation type="submission" date="2023-11" db="EMBL/GenBank/DDBJ databases">
        <authorList>
            <person name="Poullet M."/>
        </authorList>
    </citation>
    <scope>NUCLEOTIDE SEQUENCE</scope>
    <source>
        <strain evidence="1">E1834</strain>
    </source>
</reference>
<name>A0ACB0Y9M1_MELEN</name>
<dbReference type="EMBL" id="CAVMJV010000008">
    <property type="protein sequence ID" value="CAK5036187.1"/>
    <property type="molecule type" value="Genomic_DNA"/>
</dbReference>
<keyword evidence="2" id="KW-1185">Reference proteome</keyword>
<evidence type="ECO:0000313" key="1">
    <source>
        <dbReference type="EMBL" id="CAK5036187.1"/>
    </source>
</evidence>
<protein>
    <submittedName>
        <fullName evidence="1">Uncharacterized protein</fullName>
    </submittedName>
</protein>
<gene>
    <name evidence="1" type="ORF">MENTE1834_LOCUS8951</name>
</gene>
<evidence type="ECO:0000313" key="2">
    <source>
        <dbReference type="Proteomes" id="UP001497535"/>
    </source>
</evidence>